<keyword evidence="1" id="KW-0812">Transmembrane</keyword>
<dbReference type="AlphaFoldDB" id="A0A432YMS8"/>
<feature type="transmembrane region" description="Helical" evidence="1">
    <location>
        <begin position="12"/>
        <end position="36"/>
    </location>
</feature>
<protein>
    <submittedName>
        <fullName evidence="2">Prepilin peptidase dependent protein B-like protein</fullName>
    </submittedName>
</protein>
<dbReference type="RefSeq" id="WP_126752697.1">
    <property type="nucleotide sequence ID" value="NZ_JBHUMT010000016.1"/>
</dbReference>
<sequence length="174" mass="19105">MLDRNIAQKSHGYSLVEVLIAASLGAIIVMTAQQLLQWQKGAQHSSVSKARFMLSGQAVAETFLSSLSNVMVADVQSPERGCYVFPTQNGGSVGFRVRSYQLQHNPMTLDCTGYGWQSLTDSAQFNVRELRVEADASLNSGNSSKLFITLLVSRDTPQGAQEQQFNRTITVFPQ</sequence>
<comment type="caution">
    <text evidence="2">The sequence shown here is derived from an EMBL/GenBank/DDBJ whole genome shotgun (WGS) entry which is preliminary data.</text>
</comment>
<evidence type="ECO:0000313" key="2">
    <source>
        <dbReference type="EMBL" id="RUO62299.1"/>
    </source>
</evidence>
<dbReference type="InterPro" id="IPR012902">
    <property type="entry name" value="N_methyl_site"/>
</dbReference>
<dbReference type="Proteomes" id="UP000288361">
    <property type="component" value="Unassembled WGS sequence"/>
</dbReference>
<keyword evidence="1" id="KW-1133">Transmembrane helix</keyword>
<organism evidence="2 3">
    <name type="scientific">Idiomarina piscisalsi</name>
    <dbReference type="NCBI Taxonomy" id="1096243"/>
    <lineage>
        <taxon>Bacteria</taxon>
        <taxon>Pseudomonadati</taxon>
        <taxon>Pseudomonadota</taxon>
        <taxon>Gammaproteobacteria</taxon>
        <taxon>Alteromonadales</taxon>
        <taxon>Idiomarinaceae</taxon>
        <taxon>Idiomarina</taxon>
    </lineage>
</organism>
<evidence type="ECO:0000256" key="1">
    <source>
        <dbReference type="SAM" id="Phobius"/>
    </source>
</evidence>
<dbReference type="PROSITE" id="PS00409">
    <property type="entry name" value="PROKAR_NTER_METHYL"/>
    <property type="match status" value="1"/>
</dbReference>
<proteinExistence type="predicted"/>
<dbReference type="Pfam" id="PF07963">
    <property type="entry name" value="N_methyl"/>
    <property type="match status" value="1"/>
</dbReference>
<keyword evidence="1" id="KW-0472">Membrane</keyword>
<gene>
    <name evidence="2" type="ORF">CWI73_10235</name>
</gene>
<dbReference type="EMBL" id="PIQA01000012">
    <property type="protein sequence ID" value="RUO62299.1"/>
    <property type="molecule type" value="Genomic_DNA"/>
</dbReference>
<evidence type="ECO:0000313" key="3">
    <source>
        <dbReference type="Proteomes" id="UP000288361"/>
    </source>
</evidence>
<reference evidence="2 3" key="1">
    <citation type="journal article" date="2011" name="Front. Microbiol.">
        <title>Genomic signatures of strain selection and enhancement in Bacillus atrophaeus var. globigii, a historical biowarfare simulant.</title>
        <authorList>
            <person name="Gibbons H.S."/>
            <person name="Broomall S.M."/>
            <person name="McNew L.A."/>
            <person name="Daligault H."/>
            <person name="Chapman C."/>
            <person name="Bruce D."/>
            <person name="Karavis M."/>
            <person name="Krepps M."/>
            <person name="McGregor P.A."/>
            <person name="Hong C."/>
            <person name="Park K.H."/>
            <person name="Akmal A."/>
            <person name="Feldman A."/>
            <person name="Lin J.S."/>
            <person name="Chang W.E."/>
            <person name="Higgs B.W."/>
            <person name="Demirev P."/>
            <person name="Lindquist J."/>
            <person name="Liem A."/>
            <person name="Fochler E."/>
            <person name="Read T.D."/>
            <person name="Tapia R."/>
            <person name="Johnson S."/>
            <person name="Bishop-Lilly K.A."/>
            <person name="Detter C."/>
            <person name="Han C."/>
            <person name="Sozhamannan S."/>
            <person name="Rosenzweig C.N."/>
            <person name="Skowronski E.W."/>
        </authorList>
    </citation>
    <scope>NUCLEOTIDE SEQUENCE [LARGE SCALE GENOMIC DNA]</scope>
    <source>
        <strain evidence="2 3">TPS4-2</strain>
    </source>
</reference>
<accession>A0A432YMS8</accession>
<name>A0A432YMS8_9GAMM</name>